<feature type="transmembrane region" description="Helical" evidence="1">
    <location>
        <begin position="404"/>
        <end position="422"/>
    </location>
</feature>
<gene>
    <name evidence="2" type="ORF">C9E81_05775</name>
</gene>
<feature type="transmembrane region" description="Helical" evidence="1">
    <location>
        <begin position="268"/>
        <end position="287"/>
    </location>
</feature>
<reference evidence="2 3" key="1">
    <citation type="submission" date="2018-07" db="EMBL/GenBank/DDBJ databases">
        <authorList>
            <person name="Zhang Y."/>
            <person name="Wang L."/>
            <person name="Ma S."/>
        </authorList>
    </citation>
    <scope>NUCLEOTIDE SEQUENCE [LARGE SCALE GENOMIC DNA]</scope>
    <source>
        <strain evidence="2 3">4-2</strain>
    </source>
</reference>
<evidence type="ECO:0000313" key="3">
    <source>
        <dbReference type="Proteomes" id="UP000273516"/>
    </source>
</evidence>
<proteinExistence type="predicted"/>
<keyword evidence="3" id="KW-1185">Reference proteome</keyword>
<organism evidence="2 3">
    <name type="scientific">Paracoccus alkanivorans</name>
    <dbReference type="NCBI Taxonomy" id="2116655"/>
    <lineage>
        <taxon>Bacteria</taxon>
        <taxon>Pseudomonadati</taxon>
        <taxon>Pseudomonadota</taxon>
        <taxon>Alphaproteobacteria</taxon>
        <taxon>Rhodobacterales</taxon>
        <taxon>Paracoccaceae</taxon>
        <taxon>Paracoccus</taxon>
    </lineage>
</organism>
<feature type="transmembrane region" description="Helical" evidence="1">
    <location>
        <begin position="340"/>
        <end position="361"/>
    </location>
</feature>
<feature type="transmembrane region" description="Helical" evidence="1">
    <location>
        <begin position="107"/>
        <end position="126"/>
    </location>
</feature>
<evidence type="ECO:0000313" key="2">
    <source>
        <dbReference type="EMBL" id="RMC36650.1"/>
    </source>
</evidence>
<feature type="transmembrane region" description="Helical" evidence="1">
    <location>
        <begin position="20"/>
        <end position="41"/>
    </location>
</feature>
<name>A0A3M0MLU4_9RHOB</name>
<keyword evidence="1" id="KW-0812">Transmembrane</keyword>
<dbReference type="AlphaFoldDB" id="A0A3M0MLU4"/>
<evidence type="ECO:0000256" key="1">
    <source>
        <dbReference type="SAM" id="Phobius"/>
    </source>
</evidence>
<dbReference type="EMBL" id="QOKZ01000002">
    <property type="protein sequence ID" value="RMC36650.1"/>
    <property type="molecule type" value="Genomic_DNA"/>
</dbReference>
<keyword evidence="1" id="KW-0472">Membrane</keyword>
<dbReference type="OrthoDB" id="3802671at2"/>
<keyword evidence="1" id="KW-1133">Transmembrane helix</keyword>
<comment type="caution">
    <text evidence="2">The sequence shown here is derived from an EMBL/GenBank/DDBJ whole genome shotgun (WGS) entry which is preliminary data.</text>
</comment>
<dbReference type="Proteomes" id="UP000273516">
    <property type="component" value="Unassembled WGS sequence"/>
</dbReference>
<protein>
    <submittedName>
        <fullName evidence="2">Uncharacterized protein</fullName>
    </submittedName>
</protein>
<feature type="transmembrane region" description="Helical" evidence="1">
    <location>
        <begin position="53"/>
        <end position="76"/>
    </location>
</feature>
<sequence length="433" mass="47819">MRDSVRIIGQHAQLSASLLWRYGAAMSAIWMAGIFLNLVLMKLAVEIGLLNRMAGLIALSPVILLQLLVFVVMFVIPRDGLPSIRLRIRRQEAIEAASAPEQPPTGALAGALLAVLIPFYGYYAGWGLLSNTLRDYSKIFLDTQWSRIDFLNPDLGPSALEVGSTIWVLAAVLVIWAIRRRAKARHARIEGGTWPMVVVACDATWALLALHVITGLQGEFVNWLAQFPGPQELIRGIFKPAEAAVTDAARHPVDWPPGFSLWPWLNSLFWYAVLPLIWFNLGAIVYGHDLDLMGEPTKRAAGRVLDRYQALPKPVIDFITKFWAGWIGLAKRWHAIVNGIWLAASAGFALTVSVLLLWRFADWLGRWSWIFASELIGPQDPLIWRVLAVPLSLLFGTPGQPQTGVVVCVMQFCVLVAGLELASRAQSAAARPA</sequence>
<feature type="transmembrane region" description="Helical" evidence="1">
    <location>
        <begin position="159"/>
        <end position="178"/>
    </location>
</feature>
<accession>A0A3M0MLU4</accession>